<name>A0AAD5P734_9FUNG</name>
<organism evidence="2 3">
    <name type="scientific">Phascolomyces articulosus</name>
    <dbReference type="NCBI Taxonomy" id="60185"/>
    <lineage>
        <taxon>Eukaryota</taxon>
        <taxon>Fungi</taxon>
        <taxon>Fungi incertae sedis</taxon>
        <taxon>Mucoromycota</taxon>
        <taxon>Mucoromycotina</taxon>
        <taxon>Mucoromycetes</taxon>
        <taxon>Mucorales</taxon>
        <taxon>Lichtheimiaceae</taxon>
        <taxon>Phascolomyces</taxon>
    </lineage>
</organism>
<keyword evidence="3" id="KW-1185">Reference proteome</keyword>
<keyword evidence="2" id="KW-0436">Ligase</keyword>
<proteinExistence type="predicted"/>
<gene>
    <name evidence="2" type="ORF">BDA99DRAFT_333940</name>
</gene>
<accession>A0AAD5P734</accession>
<dbReference type="GO" id="GO:0005634">
    <property type="term" value="C:nucleus"/>
    <property type="evidence" value="ECO:0007669"/>
    <property type="project" value="TreeGrafter"/>
</dbReference>
<dbReference type="Proteomes" id="UP001209540">
    <property type="component" value="Unassembled WGS sequence"/>
</dbReference>
<evidence type="ECO:0000313" key="2">
    <source>
        <dbReference type="EMBL" id="KAI9243327.1"/>
    </source>
</evidence>
<evidence type="ECO:0000259" key="1">
    <source>
        <dbReference type="Pfam" id="PF09511"/>
    </source>
</evidence>
<dbReference type="PANTHER" id="PTHR32004:SF1">
    <property type="entry name" value="TRNA LIGASE"/>
    <property type="match status" value="1"/>
</dbReference>
<dbReference type="EMBL" id="JAIXMP010000075">
    <property type="protein sequence ID" value="KAI9243327.1"/>
    <property type="molecule type" value="Genomic_DNA"/>
</dbReference>
<sequence length="387" mass="45267">MDSIPTIEYTHDHTAIQKLFEIQERDPKKKILRSKEFTLNDETIWRSWTIREQVYKKKNNGLSTQARGLFTTKVGDKHTVVVRGYNKFFNVLEVEATQWPELISKTEGPYEVTAKENGCIIFITAKTKTQIVVTSKHSLPDPQDDPAAHGGVGYRWVMNHLKSVGKTEADLANWIFDKKLTLVAELCDDQFEEHILPYSEKESGLYLHGINHNTTTLHTLPSKTVQEVAKYFGFHVIEYLEMETMEQVRELSDEIEETGEFQGRPIEGVVIRCKCKGNGKDFFFKIKNDHYLIFREYREITKALLDIKDDRVELKKDAKPRCTYEKSIYYVSWVKERILDHPEWFVNYKKNKGIIDVREKFERFWETADLEQLKGDPALSIDQSKRT</sequence>
<evidence type="ECO:0000313" key="3">
    <source>
        <dbReference type="Proteomes" id="UP001209540"/>
    </source>
</evidence>
<dbReference type="GO" id="GO:0003972">
    <property type="term" value="F:RNA ligase (ATP) activity"/>
    <property type="evidence" value="ECO:0007669"/>
    <property type="project" value="TreeGrafter"/>
</dbReference>
<dbReference type="InterPro" id="IPR019039">
    <property type="entry name" value="T4-Rnl1-like_N"/>
</dbReference>
<dbReference type="PANTHER" id="PTHR32004">
    <property type="entry name" value="TRNA LIGASE"/>
    <property type="match status" value="1"/>
</dbReference>
<dbReference type="AlphaFoldDB" id="A0AAD5P734"/>
<reference evidence="2" key="2">
    <citation type="submission" date="2023-02" db="EMBL/GenBank/DDBJ databases">
        <authorList>
            <consortium name="DOE Joint Genome Institute"/>
            <person name="Mondo S.J."/>
            <person name="Chang Y."/>
            <person name="Wang Y."/>
            <person name="Ahrendt S."/>
            <person name="Andreopoulos W."/>
            <person name="Barry K."/>
            <person name="Beard J."/>
            <person name="Benny G.L."/>
            <person name="Blankenship S."/>
            <person name="Bonito G."/>
            <person name="Cuomo C."/>
            <person name="Desiro A."/>
            <person name="Gervers K.A."/>
            <person name="Hundley H."/>
            <person name="Kuo A."/>
            <person name="LaButti K."/>
            <person name="Lang B.F."/>
            <person name="Lipzen A."/>
            <person name="O'Donnell K."/>
            <person name="Pangilinan J."/>
            <person name="Reynolds N."/>
            <person name="Sandor L."/>
            <person name="Smith M.W."/>
            <person name="Tsang A."/>
            <person name="Grigoriev I.V."/>
            <person name="Stajich J.E."/>
            <person name="Spatafora J.W."/>
        </authorList>
    </citation>
    <scope>NUCLEOTIDE SEQUENCE</scope>
    <source>
        <strain evidence="2">RSA 2281</strain>
    </source>
</reference>
<dbReference type="GO" id="GO:0006388">
    <property type="term" value="P:tRNA splicing, via endonucleolytic cleavage and ligation"/>
    <property type="evidence" value="ECO:0007669"/>
    <property type="project" value="TreeGrafter"/>
</dbReference>
<comment type="caution">
    <text evidence="2">The sequence shown here is derived from an EMBL/GenBank/DDBJ whole genome shotgun (WGS) entry which is preliminary data.</text>
</comment>
<reference evidence="2" key="1">
    <citation type="journal article" date="2022" name="IScience">
        <title>Evolution of zygomycete secretomes and the origins of terrestrial fungal ecologies.</title>
        <authorList>
            <person name="Chang Y."/>
            <person name="Wang Y."/>
            <person name="Mondo S."/>
            <person name="Ahrendt S."/>
            <person name="Andreopoulos W."/>
            <person name="Barry K."/>
            <person name="Beard J."/>
            <person name="Benny G.L."/>
            <person name="Blankenship S."/>
            <person name="Bonito G."/>
            <person name="Cuomo C."/>
            <person name="Desiro A."/>
            <person name="Gervers K.A."/>
            <person name="Hundley H."/>
            <person name="Kuo A."/>
            <person name="LaButti K."/>
            <person name="Lang B.F."/>
            <person name="Lipzen A."/>
            <person name="O'Donnell K."/>
            <person name="Pangilinan J."/>
            <person name="Reynolds N."/>
            <person name="Sandor L."/>
            <person name="Smith M.E."/>
            <person name="Tsang A."/>
            <person name="Grigoriev I.V."/>
            <person name="Stajich J.E."/>
            <person name="Spatafora J.W."/>
        </authorList>
    </citation>
    <scope>NUCLEOTIDE SEQUENCE</scope>
    <source>
        <strain evidence="2">RSA 2281</strain>
    </source>
</reference>
<protein>
    <submittedName>
        <fullName evidence="2">RNA ligase-domain-containing protein</fullName>
    </submittedName>
</protein>
<dbReference type="Pfam" id="PF09511">
    <property type="entry name" value="RNA_lig_T4_1"/>
    <property type="match status" value="1"/>
</dbReference>
<feature type="domain" description="T4 RNA ligase 1-like N-terminal" evidence="1">
    <location>
        <begin position="65"/>
        <end position="289"/>
    </location>
</feature>